<proteinExistence type="inferred from homology"/>
<feature type="transmembrane region" description="Helical" evidence="3">
    <location>
        <begin position="32"/>
        <end position="53"/>
    </location>
</feature>
<evidence type="ECO:0000259" key="4">
    <source>
        <dbReference type="PROSITE" id="PS50011"/>
    </source>
</evidence>
<comment type="similarity">
    <text evidence="1">Belongs to the protein kinase superfamily. ADCK protein kinase family.</text>
</comment>
<reference evidence="5" key="2">
    <citation type="submission" date="2021-04" db="EMBL/GenBank/DDBJ databases">
        <authorList>
            <person name="Podell S."/>
        </authorList>
    </citation>
    <scope>NUCLEOTIDE SEQUENCE</scope>
    <source>
        <strain evidence="5">Hildebrandi</strain>
    </source>
</reference>
<feature type="compositionally biased region" description="Low complexity" evidence="2">
    <location>
        <begin position="135"/>
        <end position="146"/>
    </location>
</feature>
<dbReference type="PANTHER" id="PTHR10566">
    <property type="entry name" value="CHAPERONE-ACTIVITY OF BC1 COMPLEX CABC1 -RELATED"/>
    <property type="match status" value="1"/>
</dbReference>
<keyword evidence="3" id="KW-0812">Transmembrane</keyword>
<evidence type="ECO:0000313" key="6">
    <source>
        <dbReference type="Proteomes" id="UP000693970"/>
    </source>
</evidence>
<keyword evidence="6" id="KW-1185">Reference proteome</keyword>
<dbReference type="PANTHER" id="PTHR10566:SF128">
    <property type="entry name" value="UBIB DOMAIN CONTAINING KINASE"/>
    <property type="match status" value="1"/>
</dbReference>
<accession>A0A9K3Q3E7</accession>
<organism evidence="5 6">
    <name type="scientific">Nitzschia inconspicua</name>
    <dbReference type="NCBI Taxonomy" id="303405"/>
    <lineage>
        <taxon>Eukaryota</taxon>
        <taxon>Sar</taxon>
        <taxon>Stramenopiles</taxon>
        <taxon>Ochrophyta</taxon>
        <taxon>Bacillariophyta</taxon>
        <taxon>Bacillariophyceae</taxon>
        <taxon>Bacillariophycidae</taxon>
        <taxon>Bacillariales</taxon>
        <taxon>Bacillariaceae</taxon>
        <taxon>Nitzschia</taxon>
    </lineage>
</organism>
<dbReference type="Pfam" id="PF03109">
    <property type="entry name" value="ABC1"/>
    <property type="match status" value="1"/>
</dbReference>
<dbReference type="InterPro" id="IPR004147">
    <property type="entry name" value="ABC1_dom"/>
</dbReference>
<dbReference type="CDD" id="cd05121">
    <property type="entry name" value="ABC1_ADCK3-like"/>
    <property type="match status" value="1"/>
</dbReference>
<evidence type="ECO:0000256" key="1">
    <source>
        <dbReference type="ARBA" id="ARBA00009670"/>
    </source>
</evidence>
<dbReference type="InterPro" id="IPR050154">
    <property type="entry name" value="UbiB_kinase"/>
</dbReference>
<gene>
    <name evidence="5" type="ORF">IV203_027493</name>
</gene>
<keyword evidence="3" id="KW-0472">Membrane</keyword>
<feature type="region of interest" description="Disordered" evidence="2">
    <location>
        <begin position="229"/>
        <end position="260"/>
    </location>
</feature>
<feature type="domain" description="Protein kinase" evidence="4">
    <location>
        <begin position="443"/>
        <end position="785"/>
    </location>
</feature>
<feature type="region of interest" description="Disordered" evidence="2">
    <location>
        <begin position="123"/>
        <end position="196"/>
    </location>
</feature>
<feature type="compositionally biased region" description="Polar residues" evidence="2">
    <location>
        <begin position="149"/>
        <end position="180"/>
    </location>
</feature>
<dbReference type="OrthoDB" id="427480at2759"/>
<name>A0A9K3Q3E7_9STRA</name>
<dbReference type="InterPro" id="IPR000719">
    <property type="entry name" value="Prot_kinase_dom"/>
</dbReference>
<dbReference type="PROSITE" id="PS50011">
    <property type="entry name" value="PROTEIN_KINASE_DOM"/>
    <property type="match status" value="1"/>
</dbReference>
<dbReference type="AlphaFoldDB" id="A0A9K3Q3E7"/>
<evidence type="ECO:0000313" key="5">
    <source>
        <dbReference type="EMBL" id="KAG7369747.1"/>
    </source>
</evidence>
<reference evidence="5" key="1">
    <citation type="journal article" date="2021" name="Sci. Rep.">
        <title>Diploid genomic architecture of Nitzschia inconspicua, an elite biomass production diatom.</title>
        <authorList>
            <person name="Oliver A."/>
            <person name="Podell S."/>
            <person name="Pinowska A."/>
            <person name="Traller J.C."/>
            <person name="Smith S.R."/>
            <person name="McClure R."/>
            <person name="Beliaev A."/>
            <person name="Bohutskyi P."/>
            <person name="Hill E.A."/>
            <person name="Rabines A."/>
            <person name="Zheng H."/>
            <person name="Allen L.Z."/>
            <person name="Kuo A."/>
            <person name="Grigoriev I.V."/>
            <person name="Allen A.E."/>
            <person name="Hazlebeck D."/>
            <person name="Allen E.E."/>
        </authorList>
    </citation>
    <scope>NUCLEOTIDE SEQUENCE</scope>
    <source>
        <strain evidence="5">Hildebrandi</strain>
    </source>
</reference>
<dbReference type="GO" id="GO:0004672">
    <property type="term" value="F:protein kinase activity"/>
    <property type="evidence" value="ECO:0007669"/>
    <property type="project" value="InterPro"/>
</dbReference>
<keyword evidence="3" id="KW-1133">Transmembrane helix</keyword>
<sequence length="969" mass="107027">MTKTTRISRQTYYHTCTPFASKRNSNRSAKNTVLLLLLQVLFVFLLCICIGGFCDVCHGFLPSHLPSSRQRIRFQTEYHVASADRGLETTGRKKVTTTTTNTKTSSAISRVNPVPRQTAAPLAKTTRNDVKTRINGKNNNNNNNKNVDSKIQTTNLKSATKTALPASSSNTATIAPSSKHPNWPPSFDPDGEHDSPRLQKAKYLLGQLTINREEAGLINGGDTVAAAATAPTATPSTSTSTVNGVQTTSTTTPSSSKSVYSQSDSTVTISNIVTSSNVDTAVVVPDNVWSNGLLDGSNVVTRYAFRRGVKIAEPLVKYDPEAAAKQLFRQPTKWFVRNVQIAGPLGWWAFGVVQDYLTSTSKGASGTARRKQRAVQLRDAISGLGPAIIKAGQALASRPDLLPSEYLEELQKLQDDVPRFSNELAFATVEQELGVKFDDVFELEQDEPVAAASIGQVYKARLKANGDVVAVKIQRPNCEDIIALDLYILRWWSGIYNQIFALLNRDINVQSIIDDFGELIYREIDYVAEAANAQRFNELYAAVTDVFVPKVYSDLTTRKVLVMEWVDGFRLTDSASLEQYNLDRSKLVDTLVQCSLRQILENGFFHADPHAGNLLACPDGRLCYLDFGMMSYAERAQRNGFLLAVVHIVNRDWGELVRVYQRLGFIPLDTDVRPIETALEKALPDVLNSEISELNFRNVVNKLGDIFYTFPFSLPPFYIAIIRCLGVLEGLAIQVDPTSRIISEAYPYVASRVLTDPQSDLQEALKRLALTSDGRIRWSRLESLLDEARESSGYDVSAALNLLTDYLISDEGDTILEDLADQIVEEADSLGSDSLEFLVKAVQALAINDEISAVKALRSLQSVLNREKGLGEEVRGILPEPTTSMVRFGKIVQLLDVGTDTDFSKFVPIFRKLSQQPKIQRAMNETLARLGERVLSRSLRAIFGLPPPVFNGKDSSSSTVFEESMSNKS</sequence>
<dbReference type="Proteomes" id="UP000693970">
    <property type="component" value="Unassembled WGS sequence"/>
</dbReference>
<dbReference type="GO" id="GO:0005524">
    <property type="term" value="F:ATP binding"/>
    <property type="evidence" value="ECO:0007669"/>
    <property type="project" value="InterPro"/>
</dbReference>
<comment type="caution">
    <text evidence="5">The sequence shown here is derived from an EMBL/GenBank/DDBJ whole genome shotgun (WGS) entry which is preliminary data.</text>
</comment>
<protein>
    <submittedName>
        <fullName evidence="5">ABC1 family-domain containing protein</fullName>
    </submittedName>
</protein>
<evidence type="ECO:0000256" key="3">
    <source>
        <dbReference type="SAM" id="Phobius"/>
    </source>
</evidence>
<dbReference type="EMBL" id="JAGRRH010000005">
    <property type="protein sequence ID" value="KAG7369747.1"/>
    <property type="molecule type" value="Genomic_DNA"/>
</dbReference>
<evidence type="ECO:0000256" key="2">
    <source>
        <dbReference type="SAM" id="MobiDB-lite"/>
    </source>
</evidence>